<name>A0ABS4ZQT2_9MYCO</name>
<evidence type="ECO:0008006" key="3">
    <source>
        <dbReference type="Google" id="ProtNLM"/>
    </source>
</evidence>
<organism evidence="1 2">
    <name type="scientific">Mycolicibacterium lutetiense</name>
    <dbReference type="NCBI Taxonomy" id="1641992"/>
    <lineage>
        <taxon>Bacteria</taxon>
        <taxon>Bacillati</taxon>
        <taxon>Actinomycetota</taxon>
        <taxon>Actinomycetes</taxon>
        <taxon>Mycobacteriales</taxon>
        <taxon>Mycobacteriaceae</taxon>
        <taxon>Mycolicibacterium</taxon>
    </lineage>
</organism>
<gene>
    <name evidence="1" type="ORF">JOF57_001431</name>
</gene>
<evidence type="ECO:0000313" key="2">
    <source>
        <dbReference type="Proteomes" id="UP000694460"/>
    </source>
</evidence>
<sequence length="201" mass="22329">MALHISQQEYKPLRLEGTELFEGTGAEIAPTLTAFWQWGASDLLSNALRGLLAEFIVGSALGCVDGAIRREWDAYDLEANGIKVEVKSTARLQTWHQDDYSTLRFDIPKTTGWDARTNKPLPGPPCRQANVYVFCVLTAGDKATVNPMNLSQWEFYVVATKMLDELEDQRTITLTSLLARFKLAPISYAELADAAMSATPR</sequence>
<reference evidence="1 2" key="1">
    <citation type="submission" date="2021-03" db="EMBL/GenBank/DDBJ databases">
        <title>Sequencing the genomes of 1000 actinobacteria strains.</title>
        <authorList>
            <person name="Klenk H.-P."/>
        </authorList>
    </citation>
    <scope>NUCLEOTIDE SEQUENCE [LARGE SCALE GENOMIC DNA]</scope>
    <source>
        <strain evidence="1 2">DSM 46713</strain>
    </source>
</reference>
<dbReference type="Proteomes" id="UP000694460">
    <property type="component" value="Unassembled WGS sequence"/>
</dbReference>
<dbReference type="EMBL" id="JAGIOP010000001">
    <property type="protein sequence ID" value="MBP2451546.1"/>
    <property type="molecule type" value="Genomic_DNA"/>
</dbReference>
<comment type="caution">
    <text evidence="1">The sequence shown here is derived from an EMBL/GenBank/DDBJ whole genome shotgun (WGS) entry which is preliminary data.</text>
</comment>
<accession>A0ABS4ZQT2</accession>
<keyword evidence="2" id="KW-1185">Reference proteome</keyword>
<dbReference type="RefSeq" id="WP_209915290.1">
    <property type="nucleotide sequence ID" value="NZ_JAGIOP010000001.1"/>
</dbReference>
<proteinExistence type="predicted"/>
<evidence type="ECO:0000313" key="1">
    <source>
        <dbReference type="EMBL" id="MBP2451546.1"/>
    </source>
</evidence>
<protein>
    <recommendedName>
        <fullName evidence="3">DUF4365 domain-containing protein</fullName>
    </recommendedName>
</protein>